<comment type="caution">
    <text evidence="6">The sequence shown here is derived from an EMBL/GenBank/DDBJ whole genome shotgun (WGS) entry which is preliminary data.</text>
</comment>
<evidence type="ECO:0000313" key="6">
    <source>
        <dbReference type="EMBL" id="KPV46875.1"/>
    </source>
</evidence>
<dbReference type="InterPro" id="IPR029044">
    <property type="entry name" value="Nucleotide-diphossugar_trans"/>
</dbReference>
<dbReference type="RefSeq" id="WP_054964058.1">
    <property type="nucleotide sequence ID" value="NZ_LJCQ01000169.1"/>
</dbReference>
<keyword evidence="3 6" id="KW-0808">Transferase</keyword>
<gene>
    <name evidence="6" type="ORF">SE19_03535</name>
</gene>
<keyword evidence="4" id="KW-0472">Membrane</keyword>
<dbReference type="PATRIC" id="fig|507754.4.peg.1625"/>
<dbReference type="SUPFAM" id="SSF53448">
    <property type="entry name" value="Nucleotide-diphospho-sugar transferases"/>
    <property type="match status" value="1"/>
</dbReference>
<keyword evidence="2 6" id="KW-0328">Glycosyltransferase</keyword>
<sequence>MTTTSVVIPALNEKKNLERLIPELKKRNLDSIYIIDDGSDDGTPEIKKRYPDVHLLFRSGRLGLISAELDGMRLSDSDYVVVMDADLSHRPEDINGMIDQAIKTSSDLVIGSRYTENGVTDDEFIRQIISRSANLLFHVAFNIDIKDCTSGFRVYSRRACEFLAHQIDIENGYVGQVDIVNRLVNNNFKITEYPVKFVKRTEGKSKLKMREIVNFFLFVIYNRKIMNYIYGTIILIIFLTILSYLVVLLSFRI</sequence>
<dbReference type="InterPro" id="IPR001173">
    <property type="entry name" value="Glyco_trans_2-like"/>
</dbReference>
<dbReference type="Proteomes" id="UP000050515">
    <property type="component" value="Unassembled WGS sequence"/>
</dbReference>
<comment type="similarity">
    <text evidence="1">Belongs to the glycosyltransferase 2 family.</text>
</comment>
<evidence type="ECO:0000256" key="2">
    <source>
        <dbReference type="ARBA" id="ARBA00022676"/>
    </source>
</evidence>
<evidence type="ECO:0000256" key="1">
    <source>
        <dbReference type="ARBA" id="ARBA00006739"/>
    </source>
</evidence>
<name>A0A0P9CV89_9ARCH</name>
<dbReference type="InterPro" id="IPR039528">
    <property type="entry name" value="DPM1-like"/>
</dbReference>
<evidence type="ECO:0000256" key="4">
    <source>
        <dbReference type="SAM" id="Phobius"/>
    </source>
</evidence>
<feature type="transmembrane region" description="Helical" evidence="4">
    <location>
        <begin position="228"/>
        <end position="251"/>
    </location>
</feature>
<accession>A0A0P9CV89</accession>
<organism evidence="6 7">
    <name type="scientific">Acidiplasma aeolicum</name>
    <dbReference type="NCBI Taxonomy" id="507754"/>
    <lineage>
        <taxon>Archaea</taxon>
        <taxon>Methanobacteriati</taxon>
        <taxon>Thermoplasmatota</taxon>
        <taxon>Thermoplasmata</taxon>
        <taxon>Thermoplasmatales</taxon>
        <taxon>Ferroplasmaceae</taxon>
        <taxon>Acidiplasma</taxon>
    </lineage>
</organism>
<dbReference type="GO" id="GO:0004582">
    <property type="term" value="F:dolichyl-phosphate beta-D-mannosyltransferase activity"/>
    <property type="evidence" value="ECO:0007669"/>
    <property type="project" value="InterPro"/>
</dbReference>
<dbReference type="AlphaFoldDB" id="A0A0P9CV89"/>
<evidence type="ECO:0000313" key="7">
    <source>
        <dbReference type="Proteomes" id="UP000050515"/>
    </source>
</evidence>
<dbReference type="PANTHER" id="PTHR43398:SF1">
    <property type="entry name" value="DOLICHOL-PHOSPHATE MANNOSYLTRANSFERASE SUBUNIT 1"/>
    <property type="match status" value="1"/>
</dbReference>
<dbReference type="PANTHER" id="PTHR43398">
    <property type="entry name" value="DOLICHOL-PHOSPHATE MANNOSYLTRANSFERASE SUBUNIT 1"/>
    <property type="match status" value="1"/>
</dbReference>
<evidence type="ECO:0000259" key="5">
    <source>
        <dbReference type="Pfam" id="PF00535"/>
    </source>
</evidence>
<keyword evidence="4" id="KW-1133">Transmembrane helix</keyword>
<reference evidence="6 7" key="1">
    <citation type="submission" date="2015-09" db="EMBL/GenBank/DDBJ databases">
        <title>Draft genome sequence of Acidiplasma aeolicum DSM 18409.</title>
        <authorList>
            <person name="Hemp J."/>
        </authorList>
    </citation>
    <scope>NUCLEOTIDE SEQUENCE [LARGE SCALE GENOMIC DNA]</scope>
    <source>
        <strain evidence="6 7">V</strain>
    </source>
</reference>
<dbReference type="CDD" id="cd06442">
    <property type="entry name" value="DPM1_like"/>
    <property type="match status" value="1"/>
</dbReference>
<dbReference type="Gene3D" id="3.90.550.10">
    <property type="entry name" value="Spore Coat Polysaccharide Biosynthesis Protein SpsA, Chain A"/>
    <property type="match status" value="1"/>
</dbReference>
<dbReference type="EMBL" id="LJCQ01000169">
    <property type="protein sequence ID" value="KPV46875.1"/>
    <property type="molecule type" value="Genomic_DNA"/>
</dbReference>
<protein>
    <submittedName>
        <fullName evidence="6">Dolichol-phosphate mannosyltransferase</fullName>
    </submittedName>
</protein>
<dbReference type="Pfam" id="PF00535">
    <property type="entry name" value="Glycos_transf_2"/>
    <property type="match status" value="1"/>
</dbReference>
<evidence type="ECO:0000256" key="3">
    <source>
        <dbReference type="ARBA" id="ARBA00022679"/>
    </source>
</evidence>
<proteinExistence type="inferred from homology"/>
<feature type="domain" description="Glycosyltransferase 2-like" evidence="5">
    <location>
        <begin position="5"/>
        <end position="161"/>
    </location>
</feature>
<keyword evidence="4" id="KW-0812">Transmembrane</keyword>